<sequence length="62" mass="7290">MISKKSSWRDYFLKGIGLILTFSLVLGLYPSLGLAQEKVKVVWSEWWDQEWGEENINWIIST</sequence>
<name>X1N6K7_9ZZZZ</name>
<evidence type="ECO:0000313" key="1">
    <source>
        <dbReference type="EMBL" id="GAI25866.1"/>
    </source>
</evidence>
<proteinExistence type="predicted"/>
<reference evidence="1" key="1">
    <citation type="journal article" date="2014" name="Front. Microbiol.">
        <title>High frequency of phylogenetically diverse reductive dehalogenase-homologous genes in deep subseafloor sedimentary metagenomes.</title>
        <authorList>
            <person name="Kawai M."/>
            <person name="Futagami T."/>
            <person name="Toyoda A."/>
            <person name="Takaki Y."/>
            <person name="Nishi S."/>
            <person name="Hori S."/>
            <person name="Arai W."/>
            <person name="Tsubouchi T."/>
            <person name="Morono Y."/>
            <person name="Uchiyama I."/>
            <person name="Ito T."/>
            <person name="Fujiyama A."/>
            <person name="Inagaki F."/>
            <person name="Takami H."/>
        </authorList>
    </citation>
    <scope>NUCLEOTIDE SEQUENCE</scope>
    <source>
        <strain evidence="1">Expedition CK06-06</strain>
    </source>
</reference>
<gene>
    <name evidence="1" type="ORF">S06H3_24594</name>
</gene>
<feature type="non-terminal residue" evidence="1">
    <location>
        <position position="62"/>
    </location>
</feature>
<protein>
    <submittedName>
        <fullName evidence="1">Uncharacterized protein</fullName>
    </submittedName>
</protein>
<organism evidence="1">
    <name type="scientific">marine sediment metagenome</name>
    <dbReference type="NCBI Taxonomy" id="412755"/>
    <lineage>
        <taxon>unclassified sequences</taxon>
        <taxon>metagenomes</taxon>
        <taxon>ecological metagenomes</taxon>
    </lineage>
</organism>
<dbReference type="EMBL" id="BARV01013754">
    <property type="protein sequence ID" value="GAI25866.1"/>
    <property type="molecule type" value="Genomic_DNA"/>
</dbReference>
<accession>X1N6K7</accession>
<dbReference type="AlphaFoldDB" id="X1N6K7"/>
<comment type="caution">
    <text evidence="1">The sequence shown here is derived from an EMBL/GenBank/DDBJ whole genome shotgun (WGS) entry which is preliminary data.</text>
</comment>